<dbReference type="PANTHER" id="PTHR48111">
    <property type="entry name" value="REGULATOR OF RPOS"/>
    <property type="match status" value="1"/>
</dbReference>
<proteinExistence type="predicted"/>
<dbReference type="Pfam" id="PF00072">
    <property type="entry name" value="Response_reg"/>
    <property type="match status" value="1"/>
</dbReference>
<evidence type="ECO:0000313" key="12">
    <source>
        <dbReference type="EMBL" id="WWD83330.1"/>
    </source>
</evidence>
<evidence type="ECO:0000256" key="8">
    <source>
        <dbReference type="PROSITE-ProRule" id="PRU00169"/>
    </source>
</evidence>
<keyword evidence="13" id="KW-1185">Reference proteome</keyword>
<dbReference type="CDD" id="cd00383">
    <property type="entry name" value="trans_reg_C"/>
    <property type="match status" value="1"/>
</dbReference>
<sequence length="233" mass="26586">MAKIYLADDEKEIRNILFAFLKNEGHEVTAFDTGDLLLENFKQSQCDLVLLDIMMPGSDGISILMSLREISKVPVILITAKDSDNDYYSGLSLGSDDYITKPFKPMLLSAKIKALLRRIEFEAQNAQPLDTDKLFCGNLFYCGKTHECSVDCQIINLTPTEIKFLTYMMRRFGDAVSRDEVLEEVWGMNFEIETRVADETNRRIRKKLTAAGADVYIQTVWGYGFKMTRKEDA</sequence>
<dbReference type="InterPro" id="IPR016032">
    <property type="entry name" value="Sig_transdc_resp-reg_C-effctor"/>
</dbReference>
<dbReference type="RefSeq" id="WP_018591247.1">
    <property type="nucleotide sequence ID" value="NZ_CP117523.1"/>
</dbReference>
<dbReference type="SUPFAM" id="SSF46894">
    <property type="entry name" value="C-terminal effector domain of the bipartite response regulators"/>
    <property type="match status" value="1"/>
</dbReference>
<comment type="function">
    <text evidence="7">May play the central regulatory role in sporulation. It may be an element of the effector pathway responsible for the activation of sporulation genes in response to nutritional stress. Spo0A may act in concert with spo0H (a sigma factor) to control the expression of some genes that are critical to the sporulation process.</text>
</comment>
<evidence type="ECO:0000256" key="5">
    <source>
        <dbReference type="ARBA" id="ARBA00023125"/>
    </source>
</evidence>
<dbReference type="InterPro" id="IPR036388">
    <property type="entry name" value="WH-like_DNA-bd_sf"/>
</dbReference>
<evidence type="ECO:0000256" key="9">
    <source>
        <dbReference type="PROSITE-ProRule" id="PRU01091"/>
    </source>
</evidence>
<keyword evidence="6" id="KW-0804">Transcription</keyword>
<dbReference type="EMBL" id="CP117523">
    <property type="protein sequence ID" value="WWD83330.1"/>
    <property type="molecule type" value="Genomic_DNA"/>
</dbReference>
<evidence type="ECO:0000256" key="2">
    <source>
        <dbReference type="ARBA" id="ARBA00022553"/>
    </source>
</evidence>
<dbReference type="CDD" id="cd17574">
    <property type="entry name" value="REC_OmpR"/>
    <property type="match status" value="1"/>
</dbReference>
<dbReference type="Gene3D" id="1.10.10.10">
    <property type="entry name" value="Winged helix-like DNA-binding domain superfamily/Winged helix DNA-binding domain"/>
    <property type="match status" value="1"/>
</dbReference>
<evidence type="ECO:0000256" key="1">
    <source>
        <dbReference type="ARBA" id="ARBA00018672"/>
    </source>
</evidence>
<dbReference type="PROSITE" id="PS50110">
    <property type="entry name" value="RESPONSE_REGULATORY"/>
    <property type="match status" value="1"/>
</dbReference>
<dbReference type="InterPro" id="IPR039420">
    <property type="entry name" value="WalR-like"/>
</dbReference>
<evidence type="ECO:0000259" key="11">
    <source>
        <dbReference type="PROSITE" id="PS51755"/>
    </source>
</evidence>
<evidence type="ECO:0000313" key="13">
    <source>
        <dbReference type="Proteomes" id="UP001348492"/>
    </source>
</evidence>
<evidence type="ECO:0000259" key="10">
    <source>
        <dbReference type="PROSITE" id="PS50110"/>
    </source>
</evidence>
<dbReference type="SMART" id="SM00448">
    <property type="entry name" value="REC"/>
    <property type="match status" value="1"/>
</dbReference>
<keyword evidence="2 8" id="KW-0597">Phosphoprotein</keyword>
<feature type="domain" description="Response regulatory" evidence="10">
    <location>
        <begin position="3"/>
        <end position="116"/>
    </location>
</feature>
<dbReference type="SUPFAM" id="SSF52172">
    <property type="entry name" value="CheY-like"/>
    <property type="match status" value="1"/>
</dbReference>
<feature type="DNA-binding region" description="OmpR/PhoB-type" evidence="9">
    <location>
        <begin position="131"/>
        <end position="229"/>
    </location>
</feature>
<protein>
    <recommendedName>
        <fullName evidence="1">Stage 0 sporulation protein A homolog</fullName>
    </recommendedName>
</protein>
<dbReference type="InterPro" id="IPR011006">
    <property type="entry name" value="CheY-like_superfamily"/>
</dbReference>
<organism evidence="12 13">
    <name type="scientific">Terrisporobacter glycolicus ATCC 14880 = DSM 1288</name>
    <dbReference type="NCBI Taxonomy" id="1121315"/>
    <lineage>
        <taxon>Bacteria</taxon>
        <taxon>Bacillati</taxon>
        <taxon>Bacillota</taxon>
        <taxon>Clostridia</taxon>
        <taxon>Peptostreptococcales</taxon>
        <taxon>Peptostreptococcaceae</taxon>
        <taxon>Terrisporobacter</taxon>
    </lineage>
</organism>
<evidence type="ECO:0000256" key="4">
    <source>
        <dbReference type="ARBA" id="ARBA00023015"/>
    </source>
</evidence>
<accession>A0ABZ2EV73</accession>
<dbReference type="Proteomes" id="UP001348492">
    <property type="component" value="Chromosome"/>
</dbReference>
<dbReference type="InterPro" id="IPR001789">
    <property type="entry name" value="Sig_transdc_resp-reg_receiver"/>
</dbReference>
<name>A0ABZ2EV73_9FIRM</name>
<gene>
    <name evidence="12" type="primary">regX3_3</name>
    <name evidence="12" type="ORF">TEGL_17380</name>
</gene>
<feature type="modified residue" description="4-aspartylphosphate" evidence="8">
    <location>
        <position position="52"/>
    </location>
</feature>
<dbReference type="InterPro" id="IPR001867">
    <property type="entry name" value="OmpR/PhoB-type_DNA-bd"/>
</dbReference>
<keyword evidence="3" id="KW-0902">Two-component regulatory system</keyword>
<evidence type="ECO:0000256" key="7">
    <source>
        <dbReference type="ARBA" id="ARBA00024867"/>
    </source>
</evidence>
<dbReference type="Gene3D" id="3.40.50.2300">
    <property type="match status" value="1"/>
</dbReference>
<keyword evidence="5 9" id="KW-0238">DNA-binding</keyword>
<reference evidence="12 13" key="1">
    <citation type="journal article" date="2023" name="PLoS ONE">
        <title>Genome-based metabolic and phylogenomic analysis of three Terrisporobacter species.</title>
        <authorList>
            <person name="Boer T."/>
            <person name="Bengelsdorf F.R."/>
            <person name="Bomeke M."/>
            <person name="Daniel R."/>
            <person name="Poehlein A."/>
        </authorList>
    </citation>
    <scope>NUCLEOTIDE SEQUENCE [LARGE SCALE GENOMIC DNA]</scope>
    <source>
        <strain evidence="12 13">DSM 1288</strain>
    </source>
</reference>
<evidence type="ECO:0000256" key="6">
    <source>
        <dbReference type="ARBA" id="ARBA00023163"/>
    </source>
</evidence>
<evidence type="ECO:0000256" key="3">
    <source>
        <dbReference type="ARBA" id="ARBA00023012"/>
    </source>
</evidence>
<feature type="domain" description="OmpR/PhoB-type" evidence="11">
    <location>
        <begin position="131"/>
        <end position="229"/>
    </location>
</feature>
<dbReference type="Pfam" id="PF00486">
    <property type="entry name" value="Trans_reg_C"/>
    <property type="match status" value="1"/>
</dbReference>
<dbReference type="PANTHER" id="PTHR48111:SF1">
    <property type="entry name" value="TWO-COMPONENT RESPONSE REGULATOR ORR33"/>
    <property type="match status" value="1"/>
</dbReference>
<dbReference type="SMART" id="SM00862">
    <property type="entry name" value="Trans_reg_C"/>
    <property type="match status" value="1"/>
</dbReference>
<keyword evidence="4" id="KW-0805">Transcription regulation</keyword>
<dbReference type="PROSITE" id="PS51755">
    <property type="entry name" value="OMPR_PHOB"/>
    <property type="match status" value="1"/>
</dbReference>